<evidence type="ECO:0000259" key="6">
    <source>
        <dbReference type="Pfam" id="PF00696"/>
    </source>
</evidence>
<dbReference type="SUPFAM" id="SSF53633">
    <property type="entry name" value="Carbamate kinase-like"/>
    <property type="match status" value="1"/>
</dbReference>
<dbReference type="AlphaFoldDB" id="A0A6P6S0H7"/>
<keyword evidence="7" id="KW-1185">Reference proteome</keyword>
<dbReference type="InterPro" id="IPR001048">
    <property type="entry name" value="Asp/Glu/Uridylate_kinase"/>
</dbReference>
<evidence type="ECO:0000313" key="8">
    <source>
        <dbReference type="RefSeq" id="XP_026193676.1"/>
    </source>
</evidence>
<keyword evidence="3" id="KW-0418">Kinase</keyword>
<reference evidence="8" key="1">
    <citation type="submission" date="2025-08" db="UniProtKB">
        <authorList>
            <consortium name="RefSeq"/>
        </authorList>
    </citation>
    <scope>IDENTIFICATION</scope>
</reference>
<keyword evidence="1" id="KW-0808">Transferase</keyword>
<feature type="region of interest" description="Disordered" evidence="5">
    <location>
        <begin position="281"/>
        <end position="308"/>
    </location>
</feature>
<accession>A0A6P6S0H7</accession>
<dbReference type="PANTHER" id="PTHR43654:SF1">
    <property type="entry name" value="ISOPENTENYL PHOSPHATE KINASE"/>
    <property type="match status" value="1"/>
</dbReference>
<evidence type="ECO:0000256" key="5">
    <source>
        <dbReference type="SAM" id="MobiDB-lite"/>
    </source>
</evidence>
<keyword evidence="4" id="KW-0067">ATP-binding</keyword>
<dbReference type="GO" id="GO:0004349">
    <property type="term" value="F:glutamate 5-kinase activity"/>
    <property type="evidence" value="ECO:0007669"/>
    <property type="project" value="InterPro"/>
</dbReference>
<sequence>MSVLLTATFSAPACACTNLTAAAGLLLWSYFSALAVRSAFSQVVPILNENDSICTEELRFGDNDTLAAHCAVALEADFLFILTDVDCLYTKNPKAHAGMPRNSRVYGRAKLNACIACAINAYNACIACSINAYNACIACAINAYNACVACAINAYNACIACTGGGGAWGTGGMYTKVVASKIATNLGVHVGIVNGAHPDRSAWRASGRSGVQGSLALNAQSSAPVSDLRVLPAQWCSSPPEPSAAALSTDLAADVAGAEHSPRRRLSSSLVVEAGVESESSCSSKKSVLEDDSPTAEADTNTGNLPVASPLNCTCTAEQLTGGVAPEIAPLPTPAATTTEATGNQLACAAVGFHKRWHSSILELHASVATAAAAAAMAVAGTIFISNAPTGPSQSVRLPSAASQEPLRRW</sequence>
<proteinExistence type="predicted"/>
<dbReference type="Gene3D" id="3.40.1160.10">
    <property type="entry name" value="Acetylglutamate kinase-like"/>
    <property type="match status" value="1"/>
</dbReference>
<dbReference type="InterPro" id="IPR019797">
    <property type="entry name" value="Glutamate_5-kinase_CS"/>
</dbReference>
<dbReference type="OrthoDB" id="409889at2759"/>
<keyword evidence="2" id="KW-0547">Nucleotide-binding</keyword>
<evidence type="ECO:0000256" key="1">
    <source>
        <dbReference type="ARBA" id="ARBA00022679"/>
    </source>
</evidence>
<dbReference type="PROSITE" id="PS00902">
    <property type="entry name" value="GLUTAMATE_5_KINASE"/>
    <property type="match status" value="1"/>
</dbReference>
<dbReference type="Proteomes" id="UP000515125">
    <property type="component" value="Unplaced"/>
</dbReference>
<dbReference type="PANTHER" id="PTHR43654">
    <property type="entry name" value="GLUTAMATE 5-KINASE"/>
    <property type="match status" value="1"/>
</dbReference>
<evidence type="ECO:0000313" key="7">
    <source>
        <dbReference type="Proteomes" id="UP000515125"/>
    </source>
</evidence>
<dbReference type="RefSeq" id="XP_026193676.1">
    <property type="nucleotide sequence ID" value="XM_026337891.1"/>
</dbReference>
<dbReference type="InterPro" id="IPR001057">
    <property type="entry name" value="Glu/AcGlu_kinase"/>
</dbReference>
<protein>
    <submittedName>
        <fullName evidence="8">Uncharacterized protein LOC34620396</fullName>
    </submittedName>
</protein>
<evidence type="ECO:0000256" key="3">
    <source>
        <dbReference type="ARBA" id="ARBA00022777"/>
    </source>
</evidence>
<organism evidence="7 8">
    <name type="scientific">Cyclospora cayetanensis</name>
    <dbReference type="NCBI Taxonomy" id="88456"/>
    <lineage>
        <taxon>Eukaryota</taxon>
        <taxon>Sar</taxon>
        <taxon>Alveolata</taxon>
        <taxon>Apicomplexa</taxon>
        <taxon>Conoidasida</taxon>
        <taxon>Coccidia</taxon>
        <taxon>Eucoccidiorida</taxon>
        <taxon>Eimeriorina</taxon>
        <taxon>Eimeriidae</taxon>
        <taxon>Cyclospora</taxon>
    </lineage>
</organism>
<evidence type="ECO:0000256" key="4">
    <source>
        <dbReference type="ARBA" id="ARBA00022840"/>
    </source>
</evidence>
<dbReference type="Pfam" id="PF00696">
    <property type="entry name" value="AA_kinase"/>
    <property type="match status" value="1"/>
</dbReference>
<dbReference type="GeneID" id="34620396"/>
<feature type="domain" description="Aspartate/glutamate/uridylate kinase" evidence="6">
    <location>
        <begin position="35"/>
        <end position="96"/>
    </location>
</feature>
<dbReference type="PRINTS" id="PR00474">
    <property type="entry name" value="GLU5KINASE"/>
</dbReference>
<dbReference type="GO" id="GO:0005829">
    <property type="term" value="C:cytosol"/>
    <property type="evidence" value="ECO:0007669"/>
    <property type="project" value="TreeGrafter"/>
</dbReference>
<dbReference type="InterPro" id="IPR036393">
    <property type="entry name" value="AceGlu_kinase-like_sf"/>
</dbReference>
<evidence type="ECO:0000256" key="2">
    <source>
        <dbReference type="ARBA" id="ARBA00022741"/>
    </source>
</evidence>
<gene>
    <name evidence="8" type="primary">LOC34620396</name>
</gene>
<name>A0A6P6S0H7_9EIME</name>
<dbReference type="GO" id="GO:0005524">
    <property type="term" value="F:ATP binding"/>
    <property type="evidence" value="ECO:0007669"/>
    <property type="project" value="UniProtKB-KW"/>
</dbReference>